<dbReference type="InParanoid" id="A0A077ZV61"/>
<sequence>MGNQQQTSGCCGFFGKIDNHELCSPEKRIIQNQKSPKRNKHRNGDDIQDQENIDPNQKYLNQHAGAALQSNKYALNVNNNITGDNQFEGEMHITTRKDNDLLVKHIRTTSMLSKSEYNFTRVRELAKIVDQAPKLNIKVLSSGPLKGHILKINAQGLESSERSQKDGFVYFGSKKRSGKRDQYKSEIINDFIIPSKDKETERRHRGRHLQIEYNMDKNIYQIKDLGIGFGAFVRVDFPLELKENQLLNMGDSFIIVNLVNDRLNIGNNSLSTHESKLNNESGMKLRLKLFGGPSTGEVFYFYPERDVEDQVIKIGRSKECDVMIEDQVLSKFQSHISFDKTKQCWYLRDGYNNKNSLNGTWLYLNDDFEVYDGMTFKANQTLFQAFFLN</sequence>
<dbReference type="AlphaFoldDB" id="A0A077ZV61"/>
<dbReference type="EMBL" id="CCKQ01002677">
    <property type="protein sequence ID" value="CDW73785.1"/>
    <property type="molecule type" value="Genomic_DNA"/>
</dbReference>
<dbReference type="Proteomes" id="UP000039865">
    <property type="component" value="Unassembled WGS sequence"/>
</dbReference>
<dbReference type="InterPro" id="IPR008984">
    <property type="entry name" value="SMAD_FHA_dom_sf"/>
</dbReference>
<accession>A0A077ZV61</accession>
<reference evidence="3 4" key="1">
    <citation type="submission" date="2014-06" db="EMBL/GenBank/DDBJ databases">
        <authorList>
            <person name="Swart Estienne"/>
        </authorList>
    </citation>
    <scope>NUCLEOTIDE SEQUENCE [LARGE SCALE GENOMIC DNA]</scope>
    <source>
        <strain evidence="3 4">130c</strain>
    </source>
</reference>
<feature type="region of interest" description="Disordered" evidence="1">
    <location>
        <begin position="29"/>
        <end position="52"/>
    </location>
</feature>
<evidence type="ECO:0000313" key="3">
    <source>
        <dbReference type="EMBL" id="CDW73785.1"/>
    </source>
</evidence>
<evidence type="ECO:0000313" key="4">
    <source>
        <dbReference type="Proteomes" id="UP000039865"/>
    </source>
</evidence>
<keyword evidence="4" id="KW-1185">Reference proteome</keyword>
<name>A0A077ZV61_STYLE</name>
<organism evidence="3 4">
    <name type="scientific">Stylonychia lemnae</name>
    <name type="common">Ciliate</name>
    <dbReference type="NCBI Taxonomy" id="5949"/>
    <lineage>
        <taxon>Eukaryota</taxon>
        <taxon>Sar</taxon>
        <taxon>Alveolata</taxon>
        <taxon>Ciliophora</taxon>
        <taxon>Intramacronucleata</taxon>
        <taxon>Spirotrichea</taxon>
        <taxon>Stichotrichia</taxon>
        <taxon>Sporadotrichida</taxon>
        <taxon>Oxytrichidae</taxon>
        <taxon>Stylonychinae</taxon>
        <taxon>Stylonychia</taxon>
    </lineage>
</organism>
<dbReference type="CDD" id="cd00060">
    <property type="entry name" value="FHA"/>
    <property type="match status" value="1"/>
</dbReference>
<dbReference type="InterPro" id="IPR000253">
    <property type="entry name" value="FHA_dom"/>
</dbReference>
<dbReference type="PROSITE" id="PS50006">
    <property type="entry name" value="FHA_DOMAIN"/>
    <property type="match status" value="1"/>
</dbReference>
<evidence type="ECO:0000259" key="2">
    <source>
        <dbReference type="PROSITE" id="PS50006"/>
    </source>
</evidence>
<protein>
    <recommendedName>
        <fullName evidence="2">FHA domain-containing protein</fullName>
    </recommendedName>
</protein>
<proteinExistence type="predicted"/>
<dbReference type="Gene3D" id="2.60.200.20">
    <property type="match status" value="1"/>
</dbReference>
<evidence type="ECO:0000256" key="1">
    <source>
        <dbReference type="SAM" id="MobiDB-lite"/>
    </source>
</evidence>
<dbReference type="OrthoDB" id="310858at2759"/>
<dbReference type="Pfam" id="PF00498">
    <property type="entry name" value="FHA"/>
    <property type="match status" value="1"/>
</dbReference>
<gene>
    <name evidence="3" type="primary">Contig17269.g18391</name>
    <name evidence="3" type="ORF">STYLEM_2773</name>
</gene>
<dbReference type="SUPFAM" id="SSF49879">
    <property type="entry name" value="SMAD/FHA domain"/>
    <property type="match status" value="1"/>
</dbReference>
<feature type="domain" description="FHA" evidence="2">
    <location>
        <begin position="312"/>
        <end position="362"/>
    </location>
</feature>